<gene>
    <name evidence="2" type="ORF">NDU88_001470</name>
</gene>
<feature type="compositionally biased region" description="Polar residues" evidence="1">
    <location>
        <begin position="42"/>
        <end position="53"/>
    </location>
</feature>
<dbReference type="EMBL" id="JANPWB010000013">
    <property type="protein sequence ID" value="KAJ1104055.1"/>
    <property type="molecule type" value="Genomic_DNA"/>
</dbReference>
<comment type="caution">
    <text evidence="2">The sequence shown here is derived from an EMBL/GenBank/DDBJ whole genome shotgun (WGS) entry which is preliminary data.</text>
</comment>
<dbReference type="Proteomes" id="UP001066276">
    <property type="component" value="Chromosome 9"/>
</dbReference>
<protein>
    <submittedName>
        <fullName evidence="2">Uncharacterized protein</fullName>
    </submittedName>
</protein>
<dbReference type="AlphaFoldDB" id="A0AAV7MJU1"/>
<evidence type="ECO:0000256" key="1">
    <source>
        <dbReference type="SAM" id="MobiDB-lite"/>
    </source>
</evidence>
<name>A0AAV7MJU1_PLEWA</name>
<evidence type="ECO:0000313" key="2">
    <source>
        <dbReference type="EMBL" id="KAJ1104055.1"/>
    </source>
</evidence>
<proteinExistence type="predicted"/>
<sequence>MEEDQEVEPQDYLERMIAHMRSEALKQGKDWLRAKTEDKGQGMQNTDMPNTSDLPPVIEASGKGSPLPPRKASKCQRTEGGPAKKTPKKARGTDRLLGPHPQGSHLRAACRTHQLRVSISAQ</sequence>
<reference evidence="2" key="1">
    <citation type="journal article" date="2022" name="bioRxiv">
        <title>Sequencing and chromosome-scale assembly of the giantPleurodeles waltlgenome.</title>
        <authorList>
            <person name="Brown T."/>
            <person name="Elewa A."/>
            <person name="Iarovenko S."/>
            <person name="Subramanian E."/>
            <person name="Araus A.J."/>
            <person name="Petzold A."/>
            <person name="Susuki M."/>
            <person name="Suzuki K.-i.T."/>
            <person name="Hayashi T."/>
            <person name="Toyoda A."/>
            <person name="Oliveira C."/>
            <person name="Osipova E."/>
            <person name="Leigh N.D."/>
            <person name="Simon A."/>
            <person name="Yun M.H."/>
        </authorList>
    </citation>
    <scope>NUCLEOTIDE SEQUENCE</scope>
    <source>
        <strain evidence="2">20211129_DDA</strain>
        <tissue evidence="2">Liver</tissue>
    </source>
</reference>
<organism evidence="2 3">
    <name type="scientific">Pleurodeles waltl</name>
    <name type="common">Iberian ribbed newt</name>
    <dbReference type="NCBI Taxonomy" id="8319"/>
    <lineage>
        <taxon>Eukaryota</taxon>
        <taxon>Metazoa</taxon>
        <taxon>Chordata</taxon>
        <taxon>Craniata</taxon>
        <taxon>Vertebrata</taxon>
        <taxon>Euteleostomi</taxon>
        <taxon>Amphibia</taxon>
        <taxon>Batrachia</taxon>
        <taxon>Caudata</taxon>
        <taxon>Salamandroidea</taxon>
        <taxon>Salamandridae</taxon>
        <taxon>Pleurodelinae</taxon>
        <taxon>Pleurodeles</taxon>
    </lineage>
</organism>
<feature type="region of interest" description="Disordered" evidence="1">
    <location>
        <begin position="36"/>
        <end position="122"/>
    </location>
</feature>
<evidence type="ECO:0000313" key="3">
    <source>
        <dbReference type="Proteomes" id="UP001066276"/>
    </source>
</evidence>
<keyword evidence="3" id="KW-1185">Reference proteome</keyword>
<accession>A0AAV7MJU1</accession>